<evidence type="ECO:0000256" key="5">
    <source>
        <dbReference type="SAM" id="MobiDB-lite"/>
    </source>
</evidence>
<dbReference type="PANTHER" id="PTHR47666:SF1">
    <property type="entry name" value="PROTEIN VASCULAR ASSOCIATED DEATH 1, CHLOROPLASTIC"/>
    <property type="match status" value="1"/>
</dbReference>
<dbReference type="Pfam" id="PF02893">
    <property type="entry name" value="GRAM"/>
    <property type="match status" value="1"/>
</dbReference>
<dbReference type="Proteomes" id="UP000235220">
    <property type="component" value="Chromosome 14"/>
</dbReference>
<gene>
    <name evidence="8" type="primary">LOC109016684</name>
</gene>
<reference evidence="8" key="1">
    <citation type="submission" date="2025-08" db="UniProtKB">
        <authorList>
            <consortium name="RefSeq"/>
        </authorList>
    </citation>
    <scope>IDENTIFICATION</scope>
    <source>
        <tissue evidence="8">Leaves</tissue>
    </source>
</reference>
<evidence type="ECO:0000313" key="7">
    <source>
        <dbReference type="Proteomes" id="UP000235220"/>
    </source>
</evidence>
<feature type="region of interest" description="Disordered" evidence="5">
    <location>
        <begin position="1"/>
        <end position="63"/>
    </location>
</feature>
<evidence type="ECO:0000313" key="8">
    <source>
        <dbReference type="RefSeq" id="XP_018854619.1"/>
    </source>
</evidence>
<feature type="compositionally biased region" description="Basic and acidic residues" evidence="5">
    <location>
        <begin position="228"/>
        <end position="239"/>
    </location>
</feature>
<comment type="subcellular location">
    <subcellularLocation>
        <location evidence="1">Membrane</location>
        <topology evidence="1">Single-pass membrane protein</topology>
    </subcellularLocation>
</comment>
<dbReference type="Gene3D" id="2.30.29.30">
    <property type="entry name" value="Pleckstrin-homology domain (PH domain)/Phosphotyrosine-binding domain (PTB)"/>
    <property type="match status" value="1"/>
</dbReference>
<proteinExistence type="predicted"/>
<dbReference type="KEGG" id="jre:109016684"/>
<protein>
    <submittedName>
        <fullName evidence="8">Protein VASCULAR ASSOCIATED DEATH 1, chloroplastic isoform X1</fullName>
    </submittedName>
</protein>
<evidence type="ECO:0000256" key="6">
    <source>
        <dbReference type="SAM" id="Phobius"/>
    </source>
</evidence>
<dbReference type="CDD" id="cd13220">
    <property type="entry name" value="PH-GRAM_GRAMDC"/>
    <property type="match status" value="1"/>
</dbReference>
<dbReference type="PANTHER" id="PTHR47666">
    <property type="entry name" value="PROTEIN VASCULAR ASSOCIATED DEATH 1, CHLOROPLASTIC"/>
    <property type="match status" value="1"/>
</dbReference>
<feature type="compositionally biased region" description="Basic and acidic residues" evidence="5">
    <location>
        <begin position="7"/>
        <end position="18"/>
    </location>
</feature>
<feature type="region of interest" description="Disordered" evidence="5">
    <location>
        <begin position="228"/>
        <end position="275"/>
    </location>
</feature>
<keyword evidence="4 6" id="KW-0472">Membrane</keyword>
<dbReference type="InterPro" id="IPR004182">
    <property type="entry name" value="GRAM"/>
</dbReference>
<feature type="transmembrane region" description="Helical" evidence="6">
    <location>
        <begin position="562"/>
        <end position="585"/>
    </location>
</feature>
<dbReference type="PROSITE" id="PS51778">
    <property type="entry name" value="VAST"/>
    <property type="match status" value="1"/>
</dbReference>
<organism evidence="7 8">
    <name type="scientific">Juglans regia</name>
    <name type="common">English walnut</name>
    <dbReference type="NCBI Taxonomy" id="51240"/>
    <lineage>
        <taxon>Eukaryota</taxon>
        <taxon>Viridiplantae</taxon>
        <taxon>Streptophyta</taxon>
        <taxon>Embryophyta</taxon>
        <taxon>Tracheophyta</taxon>
        <taxon>Spermatophyta</taxon>
        <taxon>Magnoliopsida</taxon>
        <taxon>eudicotyledons</taxon>
        <taxon>Gunneridae</taxon>
        <taxon>Pentapetalae</taxon>
        <taxon>rosids</taxon>
        <taxon>fabids</taxon>
        <taxon>Fagales</taxon>
        <taxon>Juglandaceae</taxon>
        <taxon>Juglans</taxon>
    </lineage>
</organism>
<evidence type="ECO:0000256" key="3">
    <source>
        <dbReference type="ARBA" id="ARBA00022989"/>
    </source>
</evidence>
<dbReference type="STRING" id="51240.A0A2I4HEL4"/>
<dbReference type="RefSeq" id="XP_018854619.1">
    <property type="nucleotide sequence ID" value="XM_018999074.2"/>
</dbReference>
<evidence type="ECO:0000256" key="4">
    <source>
        <dbReference type="ARBA" id="ARBA00023136"/>
    </source>
</evidence>
<name>A0A2I4HEL4_JUGRE</name>
<keyword evidence="3 6" id="KW-1133">Transmembrane helix</keyword>
<dbReference type="SMART" id="SM00568">
    <property type="entry name" value="GRAM"/>
    <property type="match status" value="1"/>
</dbReference>
<dbReference type="FunCoup" id="A0A2I4HEL4">
    <property type="interactions" value="1404"/>
</dbReference>
<dbReference type="InterPro" id="IPR031968">
    <property type="entry name" value="VASt"/>
</dbReference>
<dbReference type="GeneID" id="109016684"/>
<feature type="compositionally biased region" description="Polar residues" evidence="5">
    <location>
        <begin position="30"/>
        <end position="42"/>
    </location>
</feature>
<dbReference type="GO" id="GO:0043069">
    <property type="term" value="P:negative regulation of programmed cell death"/>
    <property type="evidence" value="ECO:0000318"/>
    <property type="project" value="GO_Central"/>
</dbReference>
<feature type="compositionally biased region" description="Polar residues" evidence="5">
    <location>
        <begin position="257"/>
        <end position="266"/>
    </location>
</feature>
<dbReference type="Pfam" id="PF16016">
    <property type="entry name" value="VASt"/>
    <property type="match status" value="1"/>
</dbReference>
<keyword evidence="7" id="KW-1185">Reference proteome</keyword>
<evidence type="ECO:0000256" key="2">
    <source>
        <dbReference type="ARBA" id="ARBA00022692"/>
    </source>
</evidence>
<dbReference type="InterPro" id="IPR011993">
    <property type="entry name" value="PH-like_dom_sf"/>
</dbReference>
<accession>A0A2I4HEL4</accession>
<feature type="compositionally biased region" description="Basic and acidic residues" evidence="5">
    <location>
        <begin position="493"/>
        <end position="504"/>
    </location>
</feature>
<evidence type="ECO:0000256" key="1">
    <source>
        <dbReference type="ARBA" id="ARBA00004167"/>
    </source>
</evidence>
<dbReference type="OrthoDB" id="2162691at2759"/>
<keyword evidence="2 6" id="KW-0812">Transmembrane</keyword>
<dbReference type="GO" id="GO:0016020">
    <property type="term" value="C:membrane"/>
    <property type="evidence" value="ECO:0007669"/>
    <property type="project" value="UniProtKB-SubCell"/>
</dbReference>
<dbReference type="Gramene" id="Jr14_03080_p1">
    <property type="protein sequence ID" value="cds.Jr14_03080_p1"/>
    <property type="gene ID" value="Jr14_03080"/>
</dbReference>
<dbReference type="AlphaFoldDB" id="A0A2I4HEL4"/>
<feature type="region of interest" description="Disordered" evidence="5">
    <location>
        <begin position="493"/>
        <end position="513"/>
    </location>
</feature>
<sequence>MAVVSESAKRIEVTEPKDPSPSGLAADAASESSLIARSSFSADTPDRNDSYNSSPNPYKDAEAQSPALLRSEEYRQLFRLPPDDVLVEDFNCALQENILIQGHMYLFVHHICFYSNIFGFETKKIIPFHEVTGVRRAKTAGIFPNAIEIVTGGKKYQLQCLNPLIIWQHFFASFLSRDEAFKIINDGWLNHSNGAIGATEQQESASESSSQENGGVLIERVKCFESPAHESDSVDRNKDPPVLNDSLPINVEDETVTETASEQQDNVGDAEPVLNAEPSSSIQTLIWKHENIAAPKIPEFYTKVAESKIPIKVEDFFSFFFTDDAFSFTESFHKRCGDKEFRSSSWYPHDKYGHARDVSFQHPIKIYFGAKFGSCQEIQKFRVYRNSHLVIETSQEISDVPYSDYFRVEGLWDVERDTDGSKECCMLRIYVNVAFSKKTVFKGKIVQSTVEECREAYSTWISMAHELLKQKNIENKEEGGAADSMIQNGEGHLEGEARTGESSERACGSSEHMRMQQISEPTVAYHQVGNLLQGNFVDATSLTSWLREFIVKLGSLKSQNHISVLAIIIFAVIFLMQLSILVLLARPQHIHVNPQADYMNSMGSGVGGRSSEAMAWMEKRIHHLKDEMYMVDSRLERMRHEHAILKAELNDLEQRSKQR</sequence>